<feature type="coiled-coil region" evidence="8">
    <location>
        <begin position="707"/>
        <end position="734"/>
    </location>
</feature>
<comment type="similarity">
    <text evidence="6 7">Belongs to the eIF-3 subunit B family.</text>
</comment>
<dbReference type="InterPro" id="IPR034363">
    <property type="entry name" value="eIF3B_RRM"/>
</dbReference>
<dbReference type="CDD" id="cd12278">
    <property type="entry name" value="RRM_eIF3B"/>
    <property type="match status" value="1"/>
</dbReference>
<feature type="domain" description="RRM" evidence="9">
    <location>
        <begin position="38"/>
        <end position="123"/>
    </location>
</feature>
<evidence type="ECO:0000313" key="11">
    <source>
        <dbReference type="Proteomes" id="UP000189911"/>
    </source>
</evidence>
<dbReference type="Pfam" id="PF08662">
    <property type="entry name" value="eIF2A"/>
    <property type="match status" value="1"/>
</dbReference>
<dbReference type="PROSITE" id="PS50102">
    <property type="entry name" value="RRM"/>
    <property type="match status" value="1"/>
</dbReference>
<evidence type="ECO:0000256" key="4">
    <source>
        <dbReference type="ARBA" id="ARBA00022884"/>
    </source>
</evidence>
<dbReference type="InterPro" id="IPR000504">
    <property type="entry name" value="RRM_dom"/>
</dbReference>
<comment type="subunit">
    <text evidence="6 7">Component of the eukaryotic translation initiation factor 3 (eIF-3) complex.</text>
</comment>
<dbReference type="GO" id="GO:0033290">
    <property type="term" value="C:eukaryotic 48S preinitiation complex"/>
    <property type="evidence" value="ECO:0007669"/>
    <property type="project" value="UniProtKB-UniRule"/>
</dbReference>
<keyword evidence="4 6" id="KW-0694">RNA-binding</keyword>
<dbReference type="PIRSF" id="PIRSF036424">
    <property type="entry name" value="eIF3b"/>
    <property type="match status" value="1"/>
</dbReference>
<gene>
    <name evidence="6" type="primary">PRT1</name>
    <name evidence="10" type="ORF">LANO_0C00914G</name>
</gene>
<evidence type="ECO:0000256" key="6">
    <source>
        <dbReference type="HAMAP-Rule" id="MF_03001"/>
    </source>
</evidence>
<comment type="function">
    <text evidence="6">RNA-binding component of the eukaryotic translation initiation factor 3 (eIF-3) complex, which is involved in protein synthesis of a specialized repertoire of mRNAs and, together with other initiation factors, stimulates binding of mRNA and methionyl-tRNAi to the 40S ribosome. The eIF-3 complex specifically targets and initiates translation of a subset of mRNAs involved in cell proliferation.</text>
</comment>
<dbReference type="HAMAP" id="MF_03001">
    <property type="entry name" value="eIF3b"/>
    <property type="match status" value="1"/>
</dbReference>
<sequence>MAAASIEDIKLEDITVDDIDFSDLEKQFQVDSEVNFDNFVVVDGAPVAPESKVPVLSKVLGKLFSQAGKVVDINLPLDEAKKTTKGYLFVEFDSALSARKAIKLLNGKKLDAKHRLFVNGLSDVEKFGSDDFESEFRQPKLPEFQATDYLKSWLQDEQGRDQFVLQKGELTGVFWNRNTQQPENAVEPRSNWSNTTVKFSPKGTYLFSFHNQGVASWGGKNFERLRRYFHPQAKAMAISPTEKYLVTLSPDPISVPQDAGEDFPFGPESNGHQLCVWDIATGVSVKTFALPPNQSLHWPMIKWSFDDKYCARLGPNALAVYDAENNFELLGGKILKIENIMDFSFAPAGVKLAVNRNGELSSVLAFWTPESNNQSCKATIMEIPTRRVLRTVNLVQVSDVTLHWQKQAEYLCVKVDRHSKSKKTFFTNLEICKLTEKDVPVEKVEMKDLALKFSWEPTGQRFVTISRTETLDDNPSIPKNVVTFYAPEQKEKTKDDTNDDAKKWKAFATVTGKFSNTISWSPAGRFVIVATLVTPDTRKADFDFYDLDYTGEKNENTEDDVAANLKAVAHPDFYGATDLQWDPSGRFVAVWSSAVKHKLENGYKVFTVTGEVIREEMIENFKNFVWRPRPESLLTNGERKKVRKNLREWSAQFEELDAMQADSAMRELILLRRSLLEEWINYREESTENMRDAYNYEVFDQVEFSTAAEDSEVVEEIKEEILEEKEEVVDSFEEPATSE</sequence>
<name>A0A1G4J3H7_9SACH</name>
<keyword evidence="2 6" id="KW-0963">Cytoplasm</keyword>
<evidence type="ECO:0000256" key="5">
    <source>
        <dbReference type="ARBA" id="ARBA00022917"/>
    </source>
</evidence>
<organism evidence="10 11">
    <name type="scientific">Lachancea nothofagi CBS 11611</name>
    <dbReference type="NCBI Taxonomy" id="1266666"/>
    <lineage>
        <taxon>Eukaryota</taxon>
        <taxon>Fungi</taxon>
        <taxon>Dikarya</taxon>
        <taxon>Ascomycota</taxon>
        <taxon>Saccharomycotina</taxon>
        <taxon>Saccharomycetes</taxon>
        <taxon>Saccharomycetales</taxon>
        <taxon>Saccharomycetaceae</taxon>
        <taxon>Lachancea</taxon>
    </lineage>
</organism>
<keyword evidence="8" id="KW-0175">Coiled coil</keyword>
<dbReference type="Gene3D" id="2.130.10.10">
    <property type="entry name" value="YVTN repeat-like/Quinoprotein amine dehydrogenase"/>
    <property type="match status" value="1"/>
</dbReference>
<dbReference type="SUPFAM" id="SSF54928">
    <property type="entry name" value="RNA-binding domain, RBD"/>
    <property type="match status" value="1"/>
</dbReference>
<dbReference type="InterPro" id="IPR035979">
    <property type="entry name" value="RBD_domain_sf"/>
</dbReference>
<dbReference type="GO" id="GO:0016282">
    <property type="term" value="C:eukaryotic 43S preinitiation complex"/>
    <property type="evidence" value="ECO:0007669"/>
    <property type="project" value="UniProtKB-UniRule"/>
</dbReference>
<keyword evidence="5 6" id="KW-0648">Protein biosynthesis</keyword>
<keyword evidence="3 6" id="KW-0396">Initiation factor</keyword>
<protein>
    <recommendedName>
        <fullName evidence="6">Eukaryotic translation initiation factor 3 subunit B</fullName>
        <shortName evidence="6">eIF3b</shortName>
    </recommendedName>
    <alternativeName>
        <fullName evidence="6">Eukaryotic translation initiation factor 3 90 kDa subunit homolog</fullName>
        <shortName evidence="6">eIF3 p90</shortName>
    </alternativeName>
    <alternativeName>
        <fullName evidence="6">Translation initiation factor eIF3, p90 subunit homolog</fullName>
    </alternativeName>
</protein>
<comment type="function">
    <text evidence="7">Component of the eukaryotic translation initiation factor 3 (eIF-3) complex, which is involved in protein synthesis and, together with other initiation factors, stimulates binding of mRNA and methionyl-tRNAi to the 40S ribosome.</text>
</comment>
<dbReference type="GO" id="GO:0003743">
    <property type="term" value="F:translation initiation factor activity"/>
    <property type="evidence" value="ECO:0007669"/>
    <property type="project" value="UniProtKB-UniRule"/>
</dbReference>
<evidence type="ECO:0000256" key="7">
    <source>
        <dbReference type="PIRNR" id="PIRNR036424"/>
    </source>
</evidence>
<dbReference type="GO" id="GO:0005852">
    <property type="term" value="C:eukaryotic translation initiation factor 3 complex"/>
    <property type="evidence" value="ECO:0007669"/>
    <property type="project" value="UniProtKB-UniRule"/>
</dbReference>
<accession>A0A1G4J3H7</accession>
<dbReference type="InterPro" id="IPR012677">
    <property type="entry name" value="Nucleotide-bd_a/b_plait_sf"/>
</dbReference>
<dbReference type="InterPro" id="IPR013979">
    <property type="entry name" value="TIF_beta_prop-like"/>
</dbReference>
<dbReference type="PANTHER" id="PTHR14068:SF0">
    <property type="entry name" value="EUKARYOTIC TRANSLATION INITIATION FACTOR 3 SUBUNIT B"/>
    <property type="match status" value="1"/>
</dbReference>
<dbReference type="SMART" id="SM00360">
    <property type="entry name" value="RRM"/>
    <property type="match status" value="1"/>
</dbReference>
<dbReference type="AlphaFoldDB" id="A0A1G4J3H7"/>
<dbReference type="PANTHER" id="PTHR14068">
    <property type="entry name" value="EUKARYOTIC TRANSLATION INITIATION FACTOR 3 EIF3 -RELATED"/>
    <property type="match status" value="1"/>
</dbReference>
<dbReference type="Pfam" id="PF00076">
    <property type="entry name" value="RRM_1"/>
    <property type="match status" value="1"/>
</dbReference>
<keyword evidence="11" id="KW-1185">Reference proteome</keyword>
<dbReference type="SUPFAM" id="SSF82171">
    <property type="entry name" value="DPP6 N-terminal domain-like"/>
    <property type="match status" value="1"/>
</dbReference>
<dbReference type="GO" id="GO:0031369">
    <property type="term" value="F:translation initiation factor binding"/>
    <property type="evidence" value="ECO:0007669"/>
    <property type="project" value="InterPro"/>
</dbReference>
<evidence type="ECO:0000256" key="8">
    <source>
        <dbReference type="SAM" id="Coils"/>
    </source>
</evidence>
<evidence type="ECO:0000256" key="2">
    <source>
        <dbReference type="ARBA" id="ARBA00022490"/>
    </source>
</evidence>
<dbReference type="GO" id="GO:0001732">
    <property type="term" value="P:formation of cytoplasmic translation initiation complex"/>
    <property type="evidence" value="ECO:0007669"/>
    <property type="project" value="UniProtKB-UniRule"/>
</dbReference>
<dbReference type="GO" id="GO:0003723">
    <property type="term" value="F:RNA binding"/>
    <property type="evidence" value="ECO:0007669"/>
    <property type="project" value="UniProtKB-UniRule"/>
</dbReference>
<proteinExistence type="inferred from homology"/>
<dbReference type="Gene3D" id="3.30.70.330">
    <property type="match status" value="1"/>
</dbReference>
<reference evidence="11" key="1">
    <citation type="submission" date="2016-03" db="EMBL/GenBank/DDBJ databases">
        <authorList>
            <person name="Devillers Hugo."/>
        </authorList>
    </citation>
    <scope>NUCLEOTIDE SEQUENCE [LARGE SCALE GENOMIC DNA]</scope>
</reference>
<dbReference type="OrthoDB" id="10250414at2759"/>
<dbReference type="InterPro" id="IPR015943">
    <property type="entry name" value="WD40/YVTN_repeat-like_dom_sf"/>
</dbReference>
<evidence type="ECO:0000256" key="3">
    <source>
        <dbReference type="ARBA" id="ARBA00022540"/>
    </source>
</evidence>
<dbReference type="InterPro" id="IPR011400">
    <property type="entry name" value="EIF3B"/>
</dbReference>
<dbReference type="EMBL" id="LT598446">
    <property type="protein sequence ID" value="SCU84273.1"/>
    <property type="molecule type" value="Genomic_DNA"/>
</dbReference>
<evidence type="ECO:0000313" key="10">
    <source>
        <dbReference type="EMBL" id="SCU84273.1"/>
    </source>
</evidence>
<dbReference type="Proteomes" id="UP000189911">
    <property type="component" value="Chromosome C"/>
</dbReference>
<comment type="subcellular location">
    <subcellularLocation>
        <location evidence="1 6 7">Cytoplasm</location>
    </subcellularLocation>
</comment>
<evidence type="ECO:0000256" key="1">
    <source>
        <dbReference type="ARBA" id="ARBA00004496"/>
    </source>
</evidence>
<evidence type="ECO:0000259" key="9">
    <source>
        <dbReference type="PROSITE" id="PS50102"/>
    </source>
</evidence>